<dbReference type="AlphaFoldDB" id="B3JKP2"/>
<dbReference type="Proteomes" id="UP000003146">
    <property type="component" value="Unassembled WGS sequence"/>
</dbReference>
<accession>B3JKP2</accession>
<dbReference type="EMBL" id="ABIY02000096">
    <property type="protein sequence ID" value="EDV00386.1"/>
    <property type="molecule type" value="Genomic_DNA"/>
</dbReference>
<evidence type="ECO:0000313" key="2">
    <source>
        <dbReference type="EMBL" id="EDV00386.1"/>
    </source>
</evidence>
<reference evidence="2 3" key="1">
    <citation type="submission" date="2008-04" db="EMBL/GenBank/DDBJ databases">
        <title>Draft genome sequence of Bacteroides coprocola (DSM 17136).</title>
        <authorList>
            <person name="Sudarsanam P."/>
            <person name="Ley R."/>
            <person name="Guruge J."/>
            <person name="Turnbaugh P.J."/>
            <person name="Mahowald M."/>
            <person name="Liep D."/>
            <person name="Gordon J."/>
        </authorList>
    </citation>
    <scope>NUCLEOTIDE SEQUENCE [LARGE SCALE GENOMIC DNA]</scope>
    <source>
        <strain evidence="2 3">DSM 17136</strain>
    </source>
</reference>
<evidence type="ECO:0000313" key="1">
    <source>
        <dbReference type="EMBL" id="EDU98769.1"/>
    </source>
</evidence>
<proteinExistence type="predicted"/>
<dbReference type="HOGENOM" id="CLU_2986902_0_0_10"/>
<dbReference type="STRING" id="470145.BACCOP_02473"/>
<protein>
    <submittedName>
        <fullName evidence="2">Uncharacterized protein</fullName>
    </submittedName>
</protein>
<evidence type="ECO:0000313" key="3">
    <source>
        <dbReference type="Proteomes" id="UP000003146"/>
    </source>
</evidence>
<comment type="caution">
    <text evidence="2">The sequence shown here is derived from an EMBL/GenBank/DDBJ whole genome shotgun (WGS) entry which is preliminary data.</text>
</comment>
<name>B3JKP2_9BACT</name>
<organism evidence="2 3">
    <name type="scientific">Phocaeicola coprocola DSM 17136</name>
    <dbReference type="NCBI Taxonomy" id="470145"/>
    <lineage>
        <taxon>Bacteria</taxon>
        <taxon>Pseudomonadati</taxon>
        <taxon>Bacteroidota</taxon>
        <taxon>Bacteroidia</taxon>
        <taxon>Bacteroidales</taxon>
        <taxon>Bacteroidaceae</taxon>
        <taxon>Phocaeicola</taxon>
    </lineage>
</organism>
<gene>
    <name evidence="2" type="ORF">BACCOP_02473</name>
    <name evidence="1" type="ORF">BACCOP_04237</name>
</gene>
<sequence>MQNRETHQIIRNTENSFIFQWRATPSGSIYAGGLQRGRALKSCLSEFRHASGAAFLL</sequence>
<reference evidence="2 3" key="2">
    <citation type="submission" date="2008-04" db="EMBL/GenBank/DDBJ databases">
        <authorList>
            <person name="Fulton L."/>
            <person name="Clifton S."/>
            <person name="Fulton B."/>
            <person name="Xu J."/>
            <person name="Minx P."/>
            <person name="Pepin K.H."/>
            <person name="Johnson M."/>
            <person name="Thiruvilangam P."/>
            <person name="Bhonagiri V."/>
            <person name="Nash W.E."/>
            <person name="Mardis E.R."/>
            <person name="Wilson R.K."/>
        </authorList>
    </citation>
    <scope>NUCLEOTIDE SEQUENCE [LARGE SCALE GENOMIC DNA]</scope>
    <source>
        <strain evidence="2 3">DSM 17136</strain>
    </source>
</reference>
<dbReference type="EMBL" id="ABIY02000127">
    <property type="protein sequence ID" value="EDU98769.1"/>
    <property type="molecule type" value="Genomic_DNA"/>
</dbReference>